<comment type="caution">
    <text evidence="1">The sequence shown here is derived from an EMBL/GenBank/DDBJ whole genome shotgun (WGS) entry which is preliminary data.</text>
</comment>
<dbReference type="Proteomes" id="UP001056120">
    <property type="component" value="Linkage Group LG22"/>
</dbReference>
<proteinExistence type="predicted"/>
<evidence type="ECO:0000313" key="2">
    <source>
        <dbReference type="Proteomes" id="UP001056120"/>
    </source>
</evidence>
<reference evidence="1 2" key="2">
    <citation type="journal article" date="2022" name="Mol. Ecol. Resour.">
        <title>The genomes of chicory, endive, great burdock and yacon provide insights into Asteraceae paleo-polyploidization history and plant inulin production.</title>
        <authorList>
            <person name="Fan W."/>
            <person name="Wang S."/>
            <person name="Wang H."/>
            <person name="Wang A."/>
            <person name="Jiang F."/>
            <person name="Liu H."/>
            <person name="Zhao H."/>
            <person name="Xu D."/>
            <person name="Zhang Y."/>
        </authorList>
    </citation>
    <scope>NUCLEOTIDE SEQUENCE [LARGE SCALE GENOMIC DNA]</scope>
    <source>
        <strain evidence="2">cv. Yunnan</strain>
        <tissue evidence="1">Leaves</tissue>
    </source>
</reference>
<evidence type="ECO:0000313" key="1">
    <source>
        <dbReference type="EMBL" id="KAI3726251.1"/>
    </source>
</evidence>
<name>A0ACB9BW73_9ASTR</name>
<accession>A0ACB9BW73</accession>
<keyword evidence="2" id="KW-1185">Reference proteome</keyword>
<dbReference type="EMBL" id="CM042039">
    <property type="protein sequence ID" value="KAI3726251.1"/>
    <property type="molecule type" value="Genomic_DNA"/>
</dbReference>
<organism evidence="1 2">
    <name type="scientific">Smallanthus sonchifolius</name>
    <dbReference type="NCBI Taxonomy" id="185202"/>
    <lineage>
        <taxon>Eukaryota</taxon>
        <taxon>Viridiplantae</taxon>
        <taxon>Streptophyta</taxon>
        <taxon>Embryophyta</taxon>
        <taxon>Tracheophyta</taxon>
        <taxon>Spermatophyta</taxon>
        <taxon>Magnoliopsida</taxon>
        <taxon>eudicotyledons</taxon>
        <taxon>Gunneridae</taxon>
        <taxon>Pentapetalae</taxon>
        <taxon>asterids</taxon>
        <taxon>campanulids</taxon>
        <taxon>Asterales</taxon>
        <taxon>Asteraceae</taxon>
        <taxon>Asteroideae</taxon>
        <taxon>Heliantheae alliance</taxon>
        <taxon>Millerieae</taxon>
        <taxon>Smallanthus</taxon>
    </lineage>
</organism>
<protein>
    <submittedName>
        <fullName evidence="1">Uncharacterized protein</fullName>
    </submittedName>
</protein>
<sequence>MRLQWQDGVMVVHGNGDVLCMEELRKLNSKTSLNCFMGYIVYFTGNVGGRLGGDEDLPPKRTWGLVESWLGLAFPSLSTQQHSTAPVLLVCTKGSGRLVHGPLDDRCKARNWNTLIPLVPVLRLRACPSVFQAPSRLGVFKEEMKKWPAVGIIHGLPSYMMPKVPKYGVGTATLCDALLFESEGQSFLVKHQQGRKAVPGSERNEVIERIKGNATGK</sequence>
<gene>
    <name evidence="1" type="ORF">L1987_66048</name>
</gene>
<reference evidence="2" key="1">
    <citation type="journal article" date="2022" name="Mol. Ecol. Resour.">
        <title>The genomes of chicory, endive, great burdock and yacon provide insights into Asteraceae palaeo-polyploidization history and plant inulin production.</title>
        <authorList>
            <person name="Fan W."/>
            <person name="Wang S."/>
            <person name="Wang H."/>
            <person name="Wang A."/>
            <person name="Jiang F."/>
            <person name="Liu H."/>
            <person name="Zhao H."/>
            <person name="Xu D."/>
            <person name="Zhang Y."/>
        </authorList>
    </citation>
    <scope>NUCLEOTIDE SEQUENCE [LARGE SCALE GENOMIC DNA]</scope>
    <source>
        <strain evidence="2">cv. Yunnan</strain>
    </source>
</reference>